<dbReference type="GeneID" id="108820042"/>
<dbReference type="OrthoDB" id="1046335at2759"/>
<name>A0A6J0KKQ4_RAPSA</name>
<dbReference type="PANTHER" id="PTHR31286:SF178">
    <property type="entry name" value="DUF4283 DOMAIN-CONTAINING PROTEIN"/>
    <property type="match status" value="1"/>
</dbReference>
<feature type="compositionally biased region" description="Polar residues" evidence="1">
    <location>
        <begin position="406"/>
        <end position="415"/>
    </location>
</feature>
<feature type="compositionally biased region" description="Basic residues" evidence="1">
    <location>
        <begin position="416"/>
        <end position="433"/>
    </location>
</feature>
<dbReference type="KEGG" id="rsz:108820042"/>
<feature type="domain" description="Zinc knuckle CX2CX4HX4C" evidence="3">
    <location>
        <begin position="174"/>
        <end position="219"/>
    </location>
</feature>
<keyword evidence="4" id="KW-1185">Reference proteome</keyword>
<dbReference type="Pfam" id="PF14111">
    <property type="entry name" value="DUF4283"/>
    <property type="match status" value="1"/>
</dbReference>
<evidence type="ECO:0000259" key="2">
    <source>
        <dbReference type="Pfam" id="PF14111"/>
    </source>
</evidence>
<dbReference type="InterPro" id="IPR040256">
    <property type="entry name" value="At4g02000-like"/>
</dbReference>
<protein>
    <submittedName>
        <fullName evidence="5">Uncharacterized protein LOC108820042</fullName>
    </submittedName>
</protein>
<accession>A0A6J0KKQ4</accession>
<dbReference type="PANTHER" id="PTHR31286">
    <property type="entry name" value="GLYCINE-RICH CELL WALL STRUCTURAL PROTEIN 1.8-LIKE"/>
    <property type="match status" value="1"/>
</dbReference>
<reference evidence="5" key="2">
    <citation type="submission" date="2025-08" db="UniProtKB">
        <authorList>
            <consortium name="RefSeq"/>
        </authorList>
    </citation>
    <scope>IDENTIFICATION</scope>
    <source>
        <tissue evidence="5">Leaf</tissue>
    </source>
</reference>
<organism evidence="4 5">
    <name type="scientific">Raphanus sativus</name>
    <name type="common">Radish</name>
    <name type="synonym">Raphanus raphanistrum var. sativus</name>
    <dbReference type="NCBI Taxonomy" id="3726"/>
    <lineage>
        <taxon>Eukaryota</taxon>
        <taxon>Viridiplantae</taxon>
        <taxon>Streptophyta</taxon>
        <taxon>Embryophyta</taxon>
        <taxon>Tracheophyta</taxon>
        <taxon>Spermatophyta</taxon>
        <taxon>Magnoliopsida</taxon>
        <taxon>eudicotyledons</taxon>
        <taxon>Gunneridae</taxon>
        <taxon>Pentapetalae</taxon>
        <taxon>rosids</taxon>
        <taxon>malvids</taxon>
        <taxon>Brassicales</taxon>
        <taxon>Brassicaceae</taxon>
        <taxon>Brassiceae</taxon>
        <taxon>Raphanus</taxon>
    </lineage>
</organism>
<feature type="domain" description="DUF4283" evidence="2">
    <location>
        <begin position="32"/>
        <end position="112"/>
    </location>
</feature>
<feature type="compositionally biased region" description="Basic and acidic residues" evidence="1">
    <location>
        <begin position="434"/>
        <end position="449"/>
    </location>
</feature>
<dbReference type="Pfam" id="PF14392">
    <property type="entry name" value="zf-CCHC_4"/>
    <property type="match status" value="1"/>
</dbReference>
<evidence type="ECO:0000313" key="5">
    <source>
        <dbReference type="RefSeq" id="XP_018448537.1"/>
    </source>
</evidence>
<reference evidence="4" key="1">
    <citation type="journal article" date="2019" name="Database">
        <title>The radish genome database (RadishGD): an integrated information resource for radish genomics.</title>
        <authorList>
            <person name="Yu H.J."/>
            <person name="Baek S."/>
            <person name="Lee Y.J."/>
            <person name="Cho A."/>
            <person name="Mun J.H."/>
        </authorList>
    </citation>
    <scope>NUCLEOTIDE SEQUENCE [LARGE SCALE GENOMIC DNA]</scope>
    <source>
        <strain evidence="4">cv. WK10039</strain>
    </source>
</reference>
<dbReference type="InterPro" id="IPR025836">
    <property type="entry name" value="Zn_knuckle_CX2CX4HX4C"/>
</dbReference>
<sequence length="487" mass="55343">MSIAMDRAMMALNLEEEDVPFKMPTLPGFSSAEDNKLSLIGRVLNPECQKMSNLIYRMPRKWGKEGRVRGVALSAERFQFFFQKEHDLLDVLEKGVQTCNEWVIVLERWVENPPEDYLQHVPIWVQISKIPVNHYTEKALTALGDIVGETMVVAYDPSKPITQPFVRVKVKFNVAKALRPSKVIDLGEGKTAVVHFHYENIQKRCFTCFRLNHEKSICPLTVNRRREEARVRRMKIQEELALKQPIIQPQDPLYGVLSDDQVGINPDTGRPRIAEEVLQEMRRYLLANTGEDQAIKIDRVINSVKEAESDPMVQRACLRLEAPPEFTKDLNREKGLVFDYGKQLAIQENKAQAPKPDKLMAASFKAFETRSLPGKGDLYSSDGNSSSFNSSRSVYPTVFKSEAWESGSSGTNRMRITQRKRPSKAKRKQRKGGAAKEELCERFAQREGKQAAGAKKRKLEEKEESGRSTPKACCLKVIPHEGLPNAQ</sequence>
<evidence type="ECO:0000256" key="1">
    <source>
        <dbReference type="SAM" id="MobiDB-lite"/>
    </source>
</evidence>
<evidence type="ECO:0000259" key="3">
    <source>
        <dbReference type="Pfam" id="PF14392"/>
    </source>
</evidence>
<gene>
    <name evidence="5" type="primary">LOC108820042</name>
</gene>
<dbReference type="InterPro" id="IPR025558">
    <property type="entry name" value="DUF4283"/>
</dbReference>
<proteinExistence type="predicted"/>
<evidence type="ECO:0000313" key="4">
    <source>
        <dbReference type="Proteomes" id="UP000504610"/>
    </source>
</evidence>
<dbReference type="AlphaFoldDB" id="A0A6J0KKQ4"/>
<dbReference type="Proteomes" id="UP000504610">
    <property type="component" value="Chromosome 8"/>
</dbReference>
<dbReference type="RefSeq" id="XP_018448537.1">
    <property type="nucleotide sequence ID" value="XM_018593035.1"/>
</dbReference>
<feature type="region of interest" description="Disordered" evidence="1">
    <location>
        <begin position="404"/>
        <end position="487"/>
    </location>
</feature>